<dbReference type="STRING" id="768679.TTX_0394"/>
<dbReference type="InterPro" id="IPR027396">
    <property type="entry name" value="DsrEFH-like"/>
</dbReference>
<dbReference type="KEGG" id="ttn:TTX_0394"/>
<evidence type="ECO:0000313" key="2">
    <source>
        <dbReference type="Proteomes" id="UP000002654"/>
    </source>
</evidence>
<organism evidence="1 2">
    <name type="scientific">Thermoproteus tenax (strain ATCC 35583 / DSM 2078 / JCM 9277 / NBRC 100435 / Kra 1)</name>
    <dbReference type="NCBI Taxonomy" id="768679"/>
    <lineage>
        <taxon>Archaea</taxon>
        <taxon>Thermoproteota</taxon>
        <taxon>Thermoprotei</taxon>
        <taxon>Thermoproteales</taxon>
        <taxon>Thermoproteaceae</taxon>
        <taxon>Thermoproteus</taxon>
    </lineage>
</organism>
<dbReference type="GeneID" id="11263400"/>
<dbReference type="OrthoDB" id="41780at2157"/>
<dbReference type="eggNOG" id="arCOG01668">
    <property type="taxonomic scope" value="Archaea"/>
</dbReference>
<name>G4RNC1_THETK</name>
<dbReference type="Proteomes" id="UP000002654">
    <property type="component" value="Chromosome"/>
</dbReference>
<dbReference type="PATRIC" id="fig|768679.9.peg.412"/>
<dbReference type="EMBL" id="FN869859">
    <property type="protein sequence ID" value="CCC81065.1"/>
    <property type="molecule type" value="Genomic_DNA"/>
</dbReference>
<accession>G4RNC1</accession>
<dbReference type="HOGENOM" id="CLU_138323_1_0_2"/>
<evidence type="ECO:0000313" key="1">
    <source>
        <dbReference type="EMBL" id="CCC81065.1"/>
    </source>
</evidence>
<proteinExistence type="predicted"/>
<dbReference type="PaxDb" id="768679-TTX_0394"/>
<dbReference type="RefSeq" id="WP_014126322.1">
    <property type="nucleotide sequence ID" value="NC_016070.1"/>
</dbReference>
<dbReference type="SUPFAM" id="SSF75169">
    <property type="entry name" value="DsrEFH-like"/>
    <property type="match status" value="1"/>
</dbReference>
<dbReference type="Gene3D" id="3.40.1260.10">
    <property type="entry name" value="DsrEFH-like"/>
    <property type="match status" value="1"/>
</dbReference>
<reference evidence="1 2" key="1">
    <citation type="journal article" date="2011" name="PLoS ONE">
        <title>The complete genome sequence of Thermoproteus tenax: a physiologically versatile member of the Crenarchaeota.</title>
        <authorList>
            <person name="Siebers B."/>
            <person name="Zaparty M."/>
            <person name="Raddatz G."/>
            <person name="Tjaden B."/>
            <person name="Albers S.V."/>
            <person name="Bell S.D."/>
            <person name="Blombach F."/>
            <person name="Kletzin A."/>
            <person name="Kyrpides N."/>
            <person name="Lanz C."/>
            <person name="Plagens A."/>
            <person name="Rampp M."/>
            <person name="Rosinus A."/>
            <person name="von Jan M."/>
            <person name="Makarova K.S."/>
            <person name="Klenk H.P."/>
            <person name="Schuster S.C."/>
            <person name="Hensel R."/>
        </authorList>
    </citation>
    <scope>NUCLEOTIDE SEQUENCE [LARGE SCALE GENOMIC DNA]</scope>
    <source>
        <strain evidence="2">ATCC 35583 / DSM 2078 / JCM 9277 / NBRC 100435 / Kra 1</strain>
    </source>
</reference>
<keyword evidence="2" id="KW-1185">Reference proteome</keyword>
<dbReference type="AlphaFoldDB" id="G4RNC1"/>
<gene>
    <name evidence="1" type="ordered locus">TTX_0394</name>
</gene>
<protein>
    <submittedName>
        <fullName evidence="1">Uncharacterized protein</fullName>
    </submittedName>
</protein>
<sequence>MAKVLFVIMSGDERADLALTLASRSVEARRYEDLKIVFFGPSQERLLKLQGQVKEFFDKLNATGAIDSACVNYAKAKGIDGELSKLVKLLPAGERIALYVNAGYIPLVF</sequence>